<proteinExistence type="predicted"/>
<dbReference type="Proteomes" id="UP000029734">
    <property type="component" value="Unassembled WGS sequence"/>
</dbReference>
<comment type="caution">
    <text evidence="1">The sequence shown here is derived from an EMBL/GenBank/DDBJ whole genome shotgun (WGS) entry which is preliminary data.</text>
</comment>
<organism evidence="1 2">
    <name type="scientific">Paenibacillus wynnii</name>
    <dbReference type="NCBI Taxonomy" id="268407"/>
    <lineage>
        <taxon>Bacteria</taxon>
        <taxon>Bacillati</taxon>
        <taxon>Bacillota</taxon>
        <taxon>Bacilli</taxon>
        <taxon>Bacillales</taxon>
        <taxon>Paenibacillaceae</taxon>
        <taxon>Paenibacillus</taxon>
    </lineage>
</organism>
<protein>
    <submittedName>
        <fullName evidence="1">Uncharacterized protein</fullName>
    </submittedName>
</protein>
<dbReference type="eggNOG" id="ENOG50307PE">
    <property type="taxonomic scope" value="Bacteria"/>
</dbReference>
<dbReference type="STRING" id="268407.PWYN_15690"/>
<gene>
    <name evidence="1" type="ORF">PWYN_15690</name>
</gene>
<accession>A0A098MGF8</accession>
<evidence type="ECO:0000313" key="2">
    <source>
        <dbReference type="Proteomes" id="UP000029734"/>
    </source>
</evidence>
<name>A0A098MGF8_9BACL</name>
<reference evidence="1 2" key="2">
    <citation type="submission" date="2014-10" db="EMBL/GenBank/DDBJ databases">
        <title>Comparative genomics of the Paenibacillus odorifer group.</title>
        <authorList>
            <person name="Tsai Y.-C."/>
            <person name="Martin N."/>
            <person name="Korlach J."/>
            <person name="Wiedmann M."/>
        </authorList>
    </citation>
    <scope>NUCLEOTIDE SEQUENCE [LARGE SCALE GENOMIC DNA]</scope>
    <source>
        <strain evidence="1 2">DSM 18334</strain>
    </source>
</reference>
<dbReference type="EMBL" id="JQCR01000002">
    <property type="protein sequence ID" value="KGE20622.1"/>
    <property type="molecule type" value="Genomic_DNA"/>
</dbReference>
<keyword evidence="2" id="KW-1185">Reference proteome</keyword>
<reference evidence="1 2" key="1">
    <citation type="submission" date="2014-08" db="EMBL/GenBank/DDBJ databases">
        <authorList>
            <person name="den Bakker H.C."/>
        </authorList>
    </citation>
    <scope>NUCLEOTIDE SEQUENCE [LARGE SCALE GENOMIC DNA]</scope>
    <source>
        <strain evidence="1 2">DSM 18334</strain>
    </source>
</reference>
<dbReference type="AlphaFoldDB" id="A0A098MGF8"/>
<evidence type="ECO:0000313" key="1">
    <source>
        <dbReference type="EMBL" id="KGE20622.1"/>
    </source>
</evidence>
<sequence>MICVSEKRIEVPLITGAKYNKRFYKAGESIHILPTEIDALIKDGVIRRDDVPEFDEADVSLEEMKLPALKAYAKENNIDLGEASKKDEVLAVIQEAIHEAEKAKEDE</sequence>